<reference evidence="4" key="1">
    <citation type="submission" date="2025-08" db="UniProtKB">
        <authorList>
            <consortium name="RefSeq"/>
        </authorList>
    </citation>
    <scope>IDENTIFICATION</scope>
    <source>
        <tissue evidence="4">Young leaves</tissue>
    </source>
</reference>
<dbReference type="KEGG" id="cmos:111429817"/>
<dbReference type="PANTHER" id="PTHR31304">
    <property type="entry name" value="LOB DOMAIN-CONTAINING PROTEIN 38"/>
    <property type="match status" value="1"/>
</dbReference>
<protein>
    <submittedName>
        <fullName evidence="4">LOB domain-containing protein 41-like</fullName>
    </submittedName>
</protein>
<feature type="domain" description="LOB" evidence="2">
    <location>
        <begin position="3"/>
        <end position="109"/>
    </location>
</feature>
<evidence type="ECO:0000256" key="1">
    <source>
        <dbReference type="ARBA" id="ARBA00005474"/>
    </source>
</evidence>
<dbReference type="Pfam" id="PF03195">
    <property type="entry name" value="LOB"/>
    <property type="match status" value="1"/>
</dbReference>
<organism evidence="3 4">
    <name type="scientific">Cucurbita moschata</name>
    <name type="common">Winter crookneck squash</name>
    <name type="synonym">Cucurbita pepo var. moschata</name>
    <dbReference type="NCBI Taxonomy" id="3662"/>
    <lineage>
        <taxon>Eukaryota</taxon>
        <taxon>Viridiplantae</taxon>
        <taxon>Streptophyta</taxon>
        <taxon>Embryophyta</taxon>
        <taxon>Tracheophyta</taxon>
        <taxon>Spermatophyta</taxon>
        <taxon>Magnoliopsida</taxon>
        <taxon>eudicotyledons</taxon>
        <taxon>Gunneridae</taxon>
        <taxon>Pentapetalae</taxon>
        <taxon>rosids</taxon>
        <taxon>fabids</taxon>
        <taxon>Cucurbitales</taxon>
        <taxon>Cucurbitaceae</taxon>
        <taxon>Cucurbiteae</taxon>
        <taxon>Cucurbita</taxon>
    </lineage>
</organism>
<evidence type="ECO:0000313" key="3">
    <source>
        <dbReference type="Proteomes" id="UP000504609"/>
    </source>
</evidence>
<evidence type="ECO:0000313" key="4">
    <source>
        <dbReference type="RefSeq" id="XP_022921600.1"/>
    </source>
</evidence>
<gene>
    <name evidence="4" type="primary">LOC111429817</name>
</gene>
<dbReference type="InterPro" id="IPR004883">
    <property type="entry name" value="LOB"/>
</dbReference>
<keyword evidence="3" id="KW-1185">Reference proteome</keyword>
<dbReference type="PANTHER" id="PTHR31304:SF73">
    <property type="entry name" value="OS01G0511000 PROTEIN"/>
    <property type="match status" value="1"/>
</dbReference>
<dbReference type="AlphaFoldDB" id="A0A6J1E692"/>
<dbReference type="Proteomes" id="UP000504609">
    <property type="component" value="Unplaced"/>
</dbReference>
<dbReference type="RefSeq" id="XP_022921600.1">
    <property type="nucleotide sequence ID" value="XM_023065832.1"/>
</dbReference>
<dbReference type="GO" id="GO:0010468">
    <property type="term" value="P:regulation of gene expression"/>
    <property type="evidence" value="ECO:0007669"/>
    <property type="project" value="TreeGrafter"/>
</dbReference>
<comment type="similarity">
    <text evidence="1">Belongs to the LOB domain-containing protein family.</text>
</comment>
<dbReference type="PROSITE" id="PS50891">
    <property type="entry name" value="LOB"/>
    <property type="match status" value="1"/>
</dbReference>
<dbReference type="GeneID" id="111429817"/>
<sequence length="241" mass="26373">MRMSCNGCRVLRKGCSESCSIRPCLQWIKTPQSQANATFFLAKFYGRAGLLNLINAGPDHLRPAIFKSLLFEACGRIVNPIFGSAGLLWSGSWQLCQDAVEAVLNGAPIPPVSYEMATSHMGPPLKGCDIRHVSKQQGSGLSEIKKRRRFKRKPKPKEEPVMLPQFVVDGSTRISSEPRCFTFELDNLEGHVSPEKVCGSNDTECLSVETTEASSVGQGGGVELELTLGFGHGRMLTCKER</sequence>
<name>A0A6J1E692_CUCMO</name>
<evidence type="ECO:0000259" key="2">
    <source>
        <dbReference type="PROSITE" id="PS50891"/>
    </source>
</evidence>
<proteinExistence type="inferred from homology"/>
<accession>A0A6J1E692</accession>